<dbReference type="EMBL" id="JXNU01000003">
    <property type="protein sequence ID" value="KKF35365.1"/>
    <property type="molecule type" value="Genomic_DNA"/>
</dbReference>
<protein>
    <submittedName>
        <fullName evidence="2">Uncharacterized protein</fullName>
    </submittedName>
</protein>
<dbReference type="Proteomes" id="UP000264980">
    <property type="component" value="Chromosome"/>
</dbReference>
<dbReference type="EMBL" id="CP013970">
    <property type="protein sequence ID" value="AXF76725.1"/>
    <property type="molecule type" value="Genomic_DNA"/>
</dbReference>
<proteinExistence type="predicted"/>
<evidence type="ECO:0000313" key="2">
    <source>
        <dbReference type="EMBL" id="KKF35365.1"/>
    </source>
</evidence>
<dbReference type="AlphaFoldDB" id="A0A0M2K7J5"/>
<gene>
    <name evidence="1" type="ORF">AV903_12875</name>
    <name evidence="2" type="ORF">SY86_07955</name>
</gene>
<reference evidence="2 3" key="1">
    <citation type="submission" date="2015-01" db="EMBL/GenBank/DDBJ databases">
        <title>Erwinia tracheiphila.</title>
        <authorList>
            <person name="Shapiro L.R."/>
        </authorList>
    </citation>
    <scope>NUCLEOTIDE SEQUENCE [LARGE SCALE GENOMIC DNA]</scope>
    <source>
        <strain evidence="2 3">BuffGH</strain>
    </source>
</reference>
<dbReference type="Proteomes" id="UP000033924">
    <property type="component" value="Unassembled WGS sequence"/>
</dbReference>
<dbReference type="PATRIC" id="fig|65700.7.peg.2020"/>
<evidence type="ECO:0000313" key="1">
    <source>
        <dbReference type="EMBL" id="AXF76725.1"/>
    </source>
</evidence>
<reference evidence="1 4" key="2">
    <citation type="submission" date="2016-01" db="EMBL/GenBank/DDBJ databases">
        <authorList>
            <person name="Oliw E.H."/>
        </authorList>
    </citation>
    <scope>NUCLEOTIDE SEQUENCE [LARGE SCALE GENOMIC DNA]</scope>
    <source>
        <strain evidence="1 4">MDcuke</strain>
    </source>
</reference>
<sequence>MLLFYQAARSHQIRGNNVAADNLNTLVSIIVSPHFCGLTSSEGNEWALTEINTFTYFPEVTGLTLSLQTFNVIF</sequence>
<accession>A0A0M2K7J5</accession>
<evidence type="ECO:0000313" key="3">
    <source>
        <dbReference type="Proteomes" id="UP000033924"/>
    </source>
</evidence>
<organism evidence="2 3">
    <name type="scientific">Erwinia tracheiphila</name>
    <dbReference type="NCBI Taxonomy" id="65700"/>
    <lineage>
        <taxon>Bacteria</taxon>
        <taxon>Pseudomonadati</taxon>
        <taxon>Pseudomonadota</taxon>
        <taxon>Gammaproteobacteria</taxon>
        <taxon>Enterobacterales</taxon>
        <taxon>Erwiniaceae</taxon>
        <taxon>Erwinia</taxon>
    </lineage>
</organism>
<name>A0A0M2K7J5_9GAMM</name>
<evidence type="ECO:0000313" key="4">
    <source>
        <dbReference type="Proteomes" id="UP000264980"/>
    </source>
</evidence>
<keyword evidence="3" id="KW-1185">Reference proteome</keyword>